<keyword evidence="3" id="KW-1185">Reference proteome</keyword>
<feature type="compositionally biased region" description="Basic and acidic residues" evidence="1">
    <location>
        <begin position="55"/>
        <end position="66"/>
    </location>
</feature>
<name>A0ABU3Y1T8_9SPHN</name>
<dbReference type="RefSeq" id="WP_317224573.1">
    <property type="nucleotide sequence ID" value="NZ_JAWJEJ010000001.1"/>
</dbReference>
<evidence type="ECO:0000313" key="3">
    <source>
        <dbReference type="Proteomes" id="UP001273531"/>
    </source>
</evidence>
<sequence>MKSTGVGLITGMRIASKVGCQPIGRGAQHCLKIPETKQVCRRVGPKPMAANADLISDRSIRERDDAGLEDDLAGPMRL</sequence>
<dbReference type="Proteomes" id="UP001273531">
    <property type="component" value="Unassembled WGS sequence"/>
</dbReference>
<gene>
    <name evidence="2" type="ORF">RZN05_00020</name>
</gene>
<evidence type="ECO:0000313" key="2">
    <source>
        <dbReference type="EMBL" id="MDV3455350.1"/>
    </source>
</evidence>
<reference evidence="2 3" key="1">
    <citation type="submission" date="2023-10" db="EMBL/GenBank/DDBJ databases">
        <title>Sphingomonas sp. HF-S4 16S ribosomal RNA gene Genome sequencing and assembly.</title>
        <authorList>
            <person name="Lee H."/>
        </authorList>
    </citation>
    <scope>NUCLEOTIDE SEQUENCE [LARGE SCALE GENOMIC DNA]</scope>
    <source>
        <strain evidence="2 3">HF-S4</strain>
    </source>
</reference>
<accession>A0ABU3Y1T8</accession>
<organism evidence="2 3">
    <name type="scientific">Sphingomonas agrestis</name>
    <dbReference type="NCBI Taxonomy" id="3080540"/>
    <lineage>
        <taxon>Bacteria</taxon>
        <taxon>Pseudomonadati</taxon>
        <taxon>Pseudomonadota</taxon>
        <taxon>Alphaproteobacteria</taxon>
        <taxon>Sphingomonadales</taxon>
        <taxon>Sphingomonadaceae</taxon>
        <taxon>Sphingomonas</taxon>
    </lineage>
</organism>
<comment type="caution">
    <text evidence="2">The sequence shown here is derived from an EMBL/GenBank/DDBJ whole genome shotgun (WGS) entry which is preliminary data.</text>
</comment>
<proteinExistence type="predicted"/>
<dbReference type="EMBL" id="JAWJEJ010000001">
    <property type="protein sequence ID" value="MDV3455350.1"/>
    <property type="molecule type" value="Genomic_DNA"/>
</dbReference>
<feature type="region of interest" description="Disordered" evidence="1">
    <location>
        <begin position="53"/>
        <end position="78"/>
    </location>
</feature>
<evidence type="ECO:0000256" key="1">
    <source>
        <dbReference type="SAM" id="MobiDB-lite"/>
    </source>
</evidence>
<protein>
    <submittedName>
        <fullName evidence="2">Uncharacterized protein</fullName>
    </submittedName>
</protein>